<dbReference type="InterPro" id="IPR016488">
    <property type="entry name" value="NADH_Ub_cplx-1_asu_su-6"/>
</dbReference>
<evidence type="ECO:0000256" key="8">
    <source>
        <dbReference type="ARBA" id="ARBA00023136"/>
    </source>
</evidence>
<comment type="caution">
    <text evidence="10">The sequence shown here is derived from an EMBL/GenBank/DDBJ whole genome shotgun (WGS) entry which is preliminary data.</text>
</comment>
<keyword evidence="3" id="KW-0813">Transport</keyword>
<reference evidence="11" key="1">
    <citation type="journal article" date="2023" name="Commun. Biol.">
        <title>Genome analysis of Parmales, the sister group of diatoms, reveals the evolutionary specialization of diatoms from phago-mixotrophs to photoautotrophs.</title>
        <authorList>
            <person name="Ban H."/>
            <person name="Sato S."/>
            <person name="Yoshikawa S."/>
            <person name="Yamada K."/>
            <person name="Nakamura Y."/>
            <person name="Ichinomiya M."/>
            <person name="Sato N."/>
            <person name="Blanc-Mathieu R."/>
            <person name="Endo H."/>
            <person name="Kuwata A."/>
            <person name="Ogata H."/>
        </authorList>
    </citation>
    <scope>NUCLEOTIDE SEQUENCE [LARGE SCALE GENOMIC DNA]</scope>
    <source>
        <strain evidence="11">NIES 3700</strain>
    </source>
</reference>
<comment type="subcellular location">
    <subcellularLocation>
        <location evidence="1">Mitochondrion inner membrane</location>
        <topology evidence="1">Peripheral membrane protein</topology>
        <orientation evidence="1">Matrix side</orientation>
    </subcellularLocation>
</comment>
<dbReference type="OrthoDB" id="14535at2759"/>
<sequence length="129" mass="14790">MALNLALKNATTTSPVPTLYRSMLRELPKVLSIYDIDMPLLEAQQKIKTHFTINGAVKDERVKEILIAKGYMELEETLMQWKQKAQLMRVFEGQEGKFGADVKVADRAVDVKAEWERLQKDKKEGIKVL</sequence>
<dbReference type="GO" id="GO:0006979">
    <property type="term" value="P:response to oxidative stress"/>
    <property type="evidence" value="ECO:0007669"/>
    <property type="project" value="TreeGrafter"/>
</dbReference>
<evidence type="ECO:0000256" key="5">
    <source>
        <dbReference type="ARBA" id="ARBA00022792"/>
    </source>
</evidence>
<dbReference type="Proteomes" id="UP001165122">
    <property type="component" value="Unassembled WGS sequence"/>
</dbReference>
<evidence type="ECO:0000256" key="3">
    <source>
        <dbReference type="ARBA" id="ARBA00022448"/>
    </source>
</evidence>
<organism evidence="10 11">
    <name type="scientific">Triparma laevis f. longispina</name>
    <dbReference type="NCBI Taxonomy" id="1714387"/>
    <lineage>
        <taxon>Eukaryota</taxon>
        <taxon>Sar</taxon>
        <taxon>Stramenopiles</taxon>
        <taxon>Ochrophyta</taxon>
        <taxon>Bolidophyceae</taxon>
        <taxon>Parmales</taxon>
        <taxon>Triparmaceae</taxon>
        <taxon>Triparma</taxon>
    </lineage>
</organism>
<evidence type="ECO:0000313" key="10">
    <source>
        <dbReference type="EMBL" id="GMH66602.1"/>
    </source>
</evidence>
<evidence type="ECO:0000313" key="11">
    <source>
        <dbReference type="Proteomes" id="UP001165122"/>
    </source>
</evidence>
<keyword evidence="7" id="KW-0496">Mitochondrion</keyword>
<dbReference type="InterPro" id="IPR008011">
    <property type="entry name" value="Complex1_LYR_dom"/>
</dbReference>
<keyword evidence="4" id="KW-0679">Respiratory chain</keyword>
<dbReference type="EMBL" id="BRXW01000562">
    <property type="protein sequence ID" value="GMH66602.1"/>
    <property type="molecule type" value="Genomic_DNA"/>
</dbReference>
<dbReference type="GO" id="GO:0005743">
    <property type="term" value="C:mitochondrial inner membrane"/>
    <property type="evidence" value="ECO:0007669"/>
    <property type="project" value="UniProtKB-SubCell"/>
</dbReference>
<proteinExistence type="inferred from homology"/>
<dbReference type="AlphaFoldDB" id="A0A9W7E594"/>
<keyword evidence="5" id="KW-0999">Mitochondrion inner membrane</keyword>
<dbReference type="Pfam" id="PF05347">
    <property type="entry name" value="Complex1_LYR"/>
    <property type="match status" value="1"/>
</dbReference>
<dbReference type="PANTHER" id="PTHR12964">
    <property type="entry name" value="NADH-UBIQUINONE OXIDOREDUCTASE B14 SUBUNIT"/>
    <property type="match status" value="1"/>
</dbReference>
<evidence type="ECO:0000259" key="9">
    <source>
        <dbReference type="Pfam" id="PF05347"/>
    </source>
</evidence>
<feature type="domain" description="Complex 1 LYR protein" evidence="9">
    <location>
        <begin position="19"/>
        <end position="76"/>
    </location>
</feature>
<keyword evidence="11" id="KW-1185">Reference proteome</keyword>
<name>A0A9W7E594_9STRA</name>
<protein>
    <recommendedName>
        <fullName evidence="9">Complex 1 LYR protein domain-containing protein</fullName>
    </recommendedName>
</protein>
<comment type="similarity">
    <text evidence="2">Belongs to the complex I LYR family.</text>
</comment>
<evidence type="ECO:0000256" key="4">
    <source>
        <dbReference type="ARBA" id="ARBA00022660"/>
    </source>
</evidence>
<dbReference type="PANTHER" id="PTHR12964:SF0">
    <property type="entry name" value="NADH DEHYDROGENASE [UBIQUINONE] 1 ALPHA SUBCOMPLEX SUBUNIT 6"/>
    <property type="match status" value="1"/>
</dbReference>
<evidence type="ECO:0000256" key="7">
    <source>
        <dbReference type="ARBA" id="ARBA00023128"/>
    </source>
</evidence>
<evidence type="ECO:0000256" key="6">
    <source>
        <dbReference type="ARBA" id="ARBA00022982"/>
    </source>
</evidence>
<keyword evidence="6" id="KW-0249">Electron transport</keyword>
<evidence type="ECO:0000256" key="1">
    <source>
        <dbReference type="ARBA" id="ARBA00004443"/>
    </source>
</evidence>
<evidence type="ECO:0000256" key="2">
    <source>
        <dbReference type="ARBA" id="ARBA00009508"/>
    </source>
</evidence>
<accession>A0A9W7E594</accession>
<keyword evidence="8" id="KW-0472">Membrane</keyword>
<gene>
    <name evidence="10" type="ORF">TrLO_g6667</name>
</gene>